<evidence type="ECO:0000313" key="2">
    <source>
        <dbReference type="Proteomes" id="UP001521931"/>
    </source>
</evidence>
<protein>
    <submittedName>
        <fullName evidence="1">Uncharacterized protein</fullName>
    </submittedName>
</protein>
<comment type="caution">
    <text evidence="1">The sequence shown here is derived from an EMBL/GenBank/DDBJ whole genome shotgun (WGS) entry which is preliminary data.</text>
</comment>
<accession>A0ABS9Q715</accession>
<name>A0ABS9Q715_9MICO</name>
<evidence type="ECO:0000313" key="1">
    <source>
        <dbReference type="EMBL" id="MCG7323669.1"/>
    </source>
</evidence>
<proteinExistence type="predicted"/>
<dbReference type="Proteomes" id="UP001521931">
    <property type="component" value="Unassembled WGS sequence"/>
</dbReference>
<organism evidence="1 2">
    <name type="scientific">Arsenicicoccus bolidensis</name>
    <dbReference type="NCBI Taxonomy" id="229480"/>
    <lineage>
        <taxon>Bacteria</taxon>
        <taxon>Bacillati</taxon>
        <taxon>Actinomycetota</taxon>
        <taxon>Actinomycetes</taxon>
        <taxon>Micrococcales</taxon>
        <taxon>Intrasporangiaceae</taxon>
        <taxon>Arsenicicoccus</taxon>
    </lineage>
</organism>
<reference evidence="1 2" key="1">
    <citation type="submission" date="2022-02" db="EMBL/GenBank/DDBJ databases">
        <title>Uncovering new skin microbiome diversity through culturing and metagenomics.</title>
        <authorList>
            <person name="Conlan S."/>
            <person name="Deming C."/>
            <person name="Nisc Comparative Sequencing Program N."/>
            <person name="Segre J.A."/>
        </authorList>
    </citation>
    <scope>NUCLEOTIDE SEQUENCE [LARGE SCALE GENOMIC DNA]</scope>
    <source>
        <strain evidence="1 2">ACRQZ</strain>
    </source>
</reference>
<dbReference type="RefSeq" id="WP_019287036.1">
    <property type="nucleotide sequence ID" value="NZ_DAMCTM010000009.1"/>
</dbReference>
<sequence length="77" mass="8148">MLLECRTCPVRGDACRDCMVSALVEGPAVPLDPREHAVVAQFVGAGLVSRDQARGLYARREPVSTVRSVPLSGARAG</sequence>
<keyword evidence="2" id="KW-1185">Reference proteome</keyword>
<gene>
    <name evidence="1" type="ORF">MHL29_17490</name>
</gene>
<dbReference type="EMBL" id="JAKRCV010000094">
    <property type="protein sequence ID" value="MCG7323669.1"/>
    <property type="molecule type" value="Genomic_DNA"/>
</dbReference>